<dbReference type="Pfam" id="PF07855">
    <property type="entry name" value="ATG101"/>
    <property type="match status" value="1"/>
</dbReference>
<dbReference type="EMBL" id="CP034207">
    <property type="protein sequence ID" value="QBZ61387.1"/>
    <property type="molecule type" value="Genomic_DNA"/>
</dbReference>
<dbReference type="GO" id="GO:0019901">
    <property type="term" value="F:protein kinase binding"/>
    <property type="evidence" value="ECO:0007669"/>
    <property type="project" value="TreeGrafter"/>
</dbReference>
<dbReference type="InterPro" id="IPR012445">
    <property type="entry name" value="ATG101"/>
</dbReference>
<evidence type="ECO:0000313" key="4">
    <source>
        <dbReference type="EMBL" id="QBZ61387.1"/>
    </source>
</evidence>
<protein>
    <recommendedName>
        <fullName evidence="2">Autophagy-related protein 101</fullName>
    </recommendedName>
</protein>
<evidence type="ECO:0000256" key="1">
    <source>
        <dbReference type="ARBA" id="ARBA00007130"/>
    </source>
</evidence>
<reference evidence="4 5" key="1">
    <citation type="journal article" date="2019" name="Mol. Biol. Evol.">
        <title>Blast fungal genomes show frequent chromosomal changes, gene gains and losses, and effector gene turnover.</title>
        <authorList>
            <person name="Gomez Luciano L.B."/>
            <person name="Jason Tsai I."/>
            <person name="Chuma I."/>
            <person name="Tosa Y."/>
            <person name="Chen Y.H."/>
            <person name="Li J.Y."/>
            <person name="Li M.Y."/>
            <person name="Jade Lu M.Y."/>
            <person name="Nakayashiki H."/>
            <person name="Li W.H."/>
        </authorList>
    </citation>
    <scope>NUCLEOTIDE SEQUENCE [LARGE SCALE GENOMIC DNA]</scope>
    <source>
        <strain evidence="4">MZ5-1-6</strain>
    </source>
</reference>
<comment type="similarity">
    <text evidence="1">Belongs to the ATG101 family.</text>
</comment>
<name>A0A4P7NHD5_PYROR</name>
<organism evidence="4 5">
    <name type="scientific">Pyricularia oryzae</name>
    <name type="common">Rice blast fungus</name>
    <name type="synonym">Magnaporthe oryzae</name>
    <dbReference type="NCBI Taxonomy" id="318829"/>
    <lineage>
        <taxon>Eukaryota</taxon>
        <taxon>Fungi</taxon>
        <taxon>Dikarya</taxon>
        <taxon>Ascomycota</taxon>
        <taxon>Pezizomycotina</taxon>
        <taxon>Sordariomycetes</taxon>
        <taxon>Sordariomycetidae</taxon>
        <taxon>Magnaporthales</taxon>
        <taxon>Pyriculariaceae</taxon>
        <taxon>Pyricularia</taxon>
    </lineage>
</organism>
<accession>A0A4P7NHD5</accession>
<dbReference type="PANTHER" id="PTHR13292:SF0">
    <property type="entry name" value="AUTOPHAGY-RELATED PROTEIN 101"/>
    <property type="match status" value="1"/>
</dbReference>
<keyword evidence="3" id="KW-0072">Autophagy</keyword>
<evidence type="ECO:0000256" key="3">
    <source>
        <dbReference type="ARBA" id="ARBA00023006"/>
    </source>
</evidence>
<evidence type="ECO:0000256" key="2">
    <source>
        <dbReference type="ARBA" id="ARBA00018874"/>
    </source>
</evidence>
<dbReference type="PANTHER" id="PTHR13292">
    <property type="entry name" value="AUTOPHAGY-RELATED PROTEIN 101"/>
    <property type="match status" value="1"/>
</dbReference>
<proteinExistence type="inferred from homology"/>
<dbReference type="GO" id="GO:0000045">
    <property type="term" value="P:autophagosome assembly"/>
    <property type="evidence" value="ECO:0007669"/>
    <property type="project" value="TreeGrafter"/>
</dbReference>
<sequence>MAQSNPPEFILEAFADPTTVQDVVRGILHTIFFHRFFPTLTPQTRDVLDLTLPLVDDVELETMIDQRVAALARQLDKQPHGGGGSSGRGQISVQFFEKKRRKTWLAMRGEEEVCWECWTVKVTVAEPRTESERAKVRKATEATLLASTMKIITFVNTHKDHIPPITTTNANPFPYQISVNQQESGWTGRIQGMY</sequence>
<gene>
    <name evidence="4" type="ORF">PoMZ_08336</name>
</gene>
<dbReference type="AlphaFoldDB" id="A0A4P7NHD5"/>
<dbReference type="Proteomes" id="UP000294847">
    <property type="component" value="Chromosome 4"/>
</dbReference>
<dbReference type="OMA" id="VCWEIWT"/>
<dbReference type="SMR" id="A0A4P7NHD5"/>
<dbReference type="VEuPathDB" id="FungiDB:M_BR32_EuGene_00042501"/>
<dbReference type="GO" id="GO:1990316">
    <property type="term" value="C:Atg1/ULK1 kinase complex"/>
    <property type="evidence" value="ECO:0007669"/>
    <property type="project" value="TreeGrafter"/>
</dbReference>
<dbReference type="GO" id="GO:0000407">
    <property type="term" value="C:phagophore assembly site"/>
    <property type="evidence" value="ECO:0007669"/>
    <property type="project" value="TreeGrafter"/>
</dbReference>
<evidence type="ECO:0000313" key="5">
    <source>
        <dbReference type="Proteomes" id="UP000294847"/>
    </source>
</evidence>